<sequence length="369" mass="41311">MERAVTDVHDLAEVGREYAQQRLEEQLVAETLAGRQVEPRLDEPGDTPHGVAYAQRVGQMAQPHALVGGQRLGHTPVQQHRVELAVDIAASQHQVARMRVAVEAAHRQNLEHGEVVDVVHHGGLVDVVLLEELGVGHLVQLEELHGDDALGAVLVEDARYDNGHLRRLRVHRCSAAAVGLDGKVDLVHRRGRVVVDRREHSTALTDALRHPQNHLEDLQIVPQVLLAALVLHLDGHDLPVMQRRLVDLRDRRACDWDRVEVFEHVVHVAQFLLQRVDDLREVAVAHSVLQLRERVEVAARQHSWLRAQHLTDLHPAALQVFDVFDDKVSHVLMAFLPVLFLVGCADEVAHDELPVPLHGYVGDCPEHVH</sequence>
<evidence type="ECO:0000313" key="1">
    <source>
        <dbReference type="EMBL" id="GIX60681.1"/>
    </source>
</evidence>
<dbReference type="RefSeq" id="XP_067712752.1">
    <property type="nucleotide sequence ID" value="XM_067856651.1"/>
</dbReference>
<dbReference type="EMBL" id="BPLF01000001">
    <property type="protein sequence ID" value="GIX60681.1"/>
    <property type="molecule type" value="Genomic_DNA"/>
</dbReference>
<gene>
    <name evidence="1" type="ORF">BcabD6B2_01160</name>
</gene>
<organism evidence="1 2">
    <name type="scientific">Babesia caballi</name>
    <dbReference type="NCBI Taxonomy" id="5871"/>
    <lineage>
        <taxon>Eukaryota</taxon>
        <taxon>Sar</taxon>
        <taxon>Alveolata</taxon>
        <taxon>Apicomplexa</taxon>
        <taxon>Aconoidasida</taxon>
        <taxon>Piroplasmida</taxon>
        <taxon>Babesiidae</taxon>
        <taxon>Babesia</taxon>
    </lineage>
</organism>
<name>A0AAV4LLN1_BABCB</name>
<dbReference type="Proteomes" id="UP001497744">
    <property type="component" value="Unassembled WGS sequence"/>
</dbReference>
<keyword evidence="2" id="KW-1185">Reference proteome</keyword>
<proteinExistence type="predicted"/>
<accession>A0AAV4LLN1</accession>
<dbReference type="AlphaFoldDB" id="A0AAV4LLN1"/>
<comment type="caution">
    <text evidence="1">The sequence shown here is derived from an EMBL/GenBank/DDBJ whole genome shotgun (WGS) entry which is preliminary data.</text>
</comment>
<reference evidence="1 2" key="1">
    <citation type="submission" date="2021-06" db="EMBL/GenBank/DDBJ databases">
        <title>Genome sequence of Babesia caballi.</title>
        <authorList>
            <person name="Yamagishi J."/>
            <person name="Kidaka T."/>
            <person name="Ochi A."/>
        </authorList>
    </citation>
    <scope>NUCLEOTIDE SEQUENCE [LARGE SCALE GENOMIC DNA]</scope>
    <source>
        <strain evidence="1">USDA-D6B2</strain>
    </source>
</reference>
<protein>
    <submittedName>
        <fullName evidence="1">ExuT transport protein</fullName>
    </submittedName>
</protein>
<evidence type="ECO:0000313" key="2">
    <source>
        <dbReference type="Proteomes" id="UP001497744"/>
    </source>
</evidence>
<dbReference type="GeneID" id="94192164"/>